<dbReference type="PANTHER" id="PTHR48081:SF8">
    <property type="entry name" value="ALPHA_BETA HYDROLASE FOLD-3 DOMAIN-CONTAINING PROTEIN-RELATED"/>
    <property type="match status" value="1"/>
</dbReference>
<keyword evidence="2" id="KW-0378">Hydrolase</keyword>
<evidence type="ECO:0000259" key="3">
    <source>
        <dbReference type="Pfam" id="PF07859"/>
    </source>
</evidence>
<evidence type="ECO:0000313" key="4">
    <source>
        <dbReference type="EMBL" id="ADI21448.1"/>
    </source>
</evidence>
<name>E7C1X4_9GAMM</name>
<proteinExistence type="inferred from homology"/>
<dbReference type="InterPro" id="IPR013094">
    <property type="entry name" value="AB_hydrolase_3"/>
</dbReference>
<dbReference type="PANTHER" id="PTHR48081">
    <property type="entry name" value="AB HYDROLASE SUPERFAMILY PROTEIN C4A8.06C"/>
    <property type="match status" value="1"/>
</dbReference>
<sequence>MIANFLFAIFFKTPDWILRTITLQKPKQYLGQRLDLKSQLLIGIIEKYLPDLDDYESFRKARNDTILNFSSDSTQSVDYEDKKIAVNQKNLEIRDYLPADIQTNKIMLYFHGGGYVIGSIDSHHGWVKYLSSALSMRIISLNYRLAPENPFPSALEDANDTFEWIKSKLNMPDSDIIVCGDSAGGHLAASLSTYRMINNLPIPEVQFLIYPMIDPECDSDSQKAFSDGLLLNSLDVSKFWSLFQNLPEDNQNPCFNLTLHTNKSPHPKTLLITAGFDPLTDEGEAYAKRLNKEGTKITQLHYPNLFHAFVNFTKIPACKLASDDLILEMKAFL</sequence>
<reference evidence="4" key="1">
    <citation type="submission" date="2010-01" db="EMBL/GenBank/DDBJ databases">
        <title>Genome fragments of uncultured bacteria from the North Pacific subtropical Gyre.</title>
        <authorList>
            <person name="Pham V.D."/>
            <person name="Delong E.F."/>
        </authorList>
    </citation>
    <scope>NUCLEOTIDE SEQUENCE</scope>
</reference>
<accession>E7C1X4</accession>
<dbReference type="InterPro" id="IPR029058">
    <property type="entry name" value="AB_hydrolase_fold"/>
</dbReference>
<comment type="similarity">
    <text evidence="1">Belongs to the 'GDXG' lipolytic enzyme family.</text>
</comment>
<dbReference type="SUPFAM" id="SSF53474">
    <property type="entry name" value="alpha/beta-Hydrolases"/>
    <property type="match status" value="1"/>
</dbReference>
<evidence type="ECO:0000256" key="2">
    <source>
        <dbReference type="ARBA" id="ARBA00022801"/>
    </source>
</evidence>
<dbReference type="InterPro" id="IPR050300">
    <property type="entry name" value="GDXG_lipolytic_enzyme"/>
</dbReference>
<dbReference type="Gene3D" id="3.40.50.1820">
    <property type="entry name" value="alpha/beta hydrolase"/>
    <property type="match status" value="1"/>
</dbReference>
<dbReference type="AlphaFoldDB" id="E7C1X4"/>
<dbReference type="InterPro" id="IPR002168">
    <property type="entry name" value="Lipase_GDXG_HIS_AS"/>
</dbReference>
<dbReference type="Pfam" id="PF07859">
    <property type="entry name" value="Abhydrolase_3"/>
    <property type="match status" value="1"/>
</dbReference>
<dbReference type="EMBL" id="GU567955">
    <property type="protein sequence ID" value="ADI21448.1"/>
    <property type="molecule type" value="Genomic_DNA"/>
</dbReference>
<evidence type="ECO:0000256" key="1">
    <source>
        <dbReference type="ARBA" id="ARBA00010515"/>
    </source>
</evidence>
<protein>
    <submittedName>
        <fullName evidence="4">Esterase/lipase</fullName>
    </submittedName>
</protein>
<dbReference type="PROSITE" id="PS01173">
    <property type="entry name" value="LIPASE_GDXG_HIS"/>
    <property type="match status" value="1"/>
</dbReference>
<feature type="domain" description="Alpha/beta hydrolase fold-3" evidence="3">
    <location>
        <begin position="107"/>
        <end position="310"/>
    </location>
</feature>
<dbReference type="GO" id="GO:0016787">
    <property type="term" value="F:hydrolase activity"/>
    <property type="evidence" value="ECO:0007669"/>
    <property type="project" value="UniProtKB-KW"/>
</dbReference>
<organism evidence="4">
    <name type="scientific">uncultured gamma proteobacterium HF0070_10G19</name>
    <dbReference type="NCBI Taxonomy" id="723565"/>
    <lineage>
        <taxon>Bacteria</taxon>
        <taxon>Pseudomonadati</taxon>
        <taxon>Pseudomonadota</taxon>
        <taxon>Gammaproteobacteria</taxon>
        <taxon>environmental samples</taxon>
    </lineage>
</organism>